<protein>
    <submittedName>
        <fullName evidence="1">Pentatricopeptide repeat (PPR) superfamily protein</fullName>
    </submittedName>
</protein>
<reference evidence="2" key="1">
    <citation type="journal article" date="2019" name="Curr. Biol.">
        <title>Genome Sequence of Striga asiatica Provides Insight into the Evolution of Plant Parasitism.</title>
        <authorList>
            <person name="Yoshida S."/>
            <person name="Kim S."/>
            <person name="Wafula E.K."/>
            <person name="Tanskanen J."/>
            <person name="Kim Y.M."/>
            <person name="Honaas L."/>
            <person name="Yang Z."/>
            <person name="Spallek T."/>
            <person name="Conn C.E."/>
            <person name="Ichihashi Y."/>
            <person name="Cheong K."/>
            <person name="Cui S."/>
            <person name="Der J.P."/>
            <person name="Gundlach H."/>
            <person name="Jiao Y."/>
            <person name="Hori C."/>
            <person name="Ishida J.K."/>
            <person name="Kasahara H."/>
            <person name="Kiba T."/>
            <person name="Kim M.S."/>
            <person name="Koo N."/>
            <person name="Laohavisit A."/>
            <person name="Lee Y.H."/>
            <person name="Lumba S."/>
            <person name="McCourt P."/>
            <person name="Mortimer J.C."/>
            <person name="Mutuku J.M."/>
            <person name="Nomura T."/>
            <person name="Sasaki-Sekimoto Y."/>
            <person name="Seto Y."/>
            <person name="Wang Y."/>
            <person name="Wakatake T."/>
            <person name="Sakakibara H."/>
            <person name="Demura T."/>
            <person name="Yamaguchi S."/>
            <person name="Yoneyama K."/>
            <person name="Manabe R.I."/>
            <person name="Nelson D.C."/>
            <person name="Schulman A.H."/>
            <person name="Timko M.P."/>
            <person name="dePamphilis C.W."/>
            <person name="Choi D."/>
            <person name="Shirasu K."/>
        </authorList>
    </citation>
    <scope>NUCLEOTIDE SEQUENCE [LARGE SCALE GENOMIC DNA]</scope>
    <source>
        <strain evidence="2">cv. UVA1</strain>
    </source>
</reference>
<name>A0A5A7QH58_STRAF</name>
<dbReference type="AlphaFoldDB" id="A0A5A7QH58"/>
<comment type="caution">
    <text evidence="1">The sequence shown here is derived from an EMBL/GenBank/DDBJ whole genome shotgun (WGS) entry which is preliminary data.</text>
</comment>
<keyword evidence="2" id="KW-1185">Reference proteome</keyword>
<proteinExistence type="predicted"/>
<accession>A0A5A7QH58</accession>
<feature type="non-terminal residue" evidence="1">
    <location>
        <position position="132"/>
    </location>
</feature>
<dbReference type="Proteomes" id="UP000325081">
    <property type="component" value="Unassembled WGS sequence"/>
</dbReference>
<sequence>MSFTTAAAAQPLLSKPYPPLELPIASISGHEQEQEVKTLAPLKTCLFSFCFVSSFYAPSSSEFCLCHRNPHCRQISSFIYNTTSSEKQCDFSVIAPKSSLFTDLINNSLFSDKPTTLNSISSSLVKNLIWTL</sequence>
<evidence type="ECO:0000313" key="2">
    <source>
        <dbReference type="Proteomes" id="UP000325081"/>
    </source>
</evidence>
<gene>
    <name evidence="1" type="ORF">STAS_21326</name>
</gene>
<organism evidence="1 2">
    <name type="scientific">Striga asiatica</name>
    <name type="common">Asiatic witchweed</name>
    <name type="synonym">Buchnera asiatica</name>
    <dbReference type="NCBI Taxonomy" id="4170"/>
    <lineage>
        <taxon>Eukaryota</taxon>
        <taxon>Viridiplantae</taxon>
        <taxon>Streptophyta</taxon>
        <taxon>Embryophyta</taxon>
        <taxon>Tracheophyta</taxon>
        <taxon>Spermatophyta</taxon>
        <taxon>Magnoliopsida</taxon>
        <taxon>eudicotyledons</taxon>
        <taxon>Gunneridae</taxon>
        <taxon>Pentapetalae</taxon>
        <taxon>asterids</taxon>
        <taxon>lamiids</taxon>
        <taxon>Lamiales</taxon>
        <taxon>Orobanchaceae</taxon>
        <taxon>Buchnereae</taxon>
        <taxon>Striga</taxon>
    </lineage>
</organism>
<evidence type="ECO:0000313" key="1">
    <source>
        <dbReference type="EMBL" id="GER44424.1"/>
    </source>
</evidence>
<dbReference type="EMBL" id="BKCP01006959">
    <property type="protein sequence ID" value="GER44424.1"/>
    <property type="molecule type" value="Genomic_DNA"/>
</dbReference>